<feature type="compositionally biased region" description="Polar residues" evidence="11">
    <location>
        <begin position="411"/>
        <end position="420"/>
    </location>
</feature>
<feature type="transmembrane region" description="Helical" evidence="12">
    <location>
        <begin position="364"/>
        <end position="386"/>
    </location>
</feature>
<feature type="compositionally biased region" description="Gly residues" evidence="11">
    <location>
        <begin position="394"/>
        <end position="405"/>
    </location>
</feature>
<evidence type="ECO:0000256" key="13">
    <source>
        <dbReference type="SAM" id="SignalP"/>
    </source>
</evidence>
<evidence type="ECO:0000259" key="14">
    <source>
        <dbReference type="Pfam" id="PF00082"/>
    </source>
</evidence>
<feature type="active site" description="Charge relay system" evidence="10">
    <location>
        <position position="62"/>
    </location>
</feature>
<feature type="active site" description="Charge relay system" evidence="10">
    <location>
        <position position="258"/>
    </location>
</feature>
<keyword evidence="9 12" id="KW-0472">Membrane</keyword>
<reference evidence="15 16" key="1">
    <citation type="submission" date="2024-06" db="EMBL/GenBank/DDBJ databases">
        <title>The Natural Products Discovery Center: Release of the First 8490 Sequenced Strains for Exploring Actinobacteria Biosynthetic Diversity.</title>
        <authorList>
            <person name="Kalkreuter E."/>
            <person name="Kautsar S.A."/>
            <person name="Yang D."/>
            <person name="Bader C.D."/>
            <person name="Teijaro C.N."/>
            <person name="Fluegel L."/>
            <person name="Davis C.M."/>
            <person name="Simpson J.R."/>
            <person name="Lauterbach L."/>
            <person name="Steele A.D."/>
            <person name="Gui C."/>
            <person name="Meng S."/>
            <person name="Li G."/>
            <person name="Viehrig K."/>
            <person name="Ye F."/>
            <person name="Su P."/>
            <person name="Kiefer A.F."/>
            <person name="Nichols A."/>
            <person name="Cepeda A.J."/>
            <person name="Yan W."/>
            <person name="Fan B."/>
            <person name="Jiang Y."/>
            <person name="Adhikari A."/>
            <person name="Zheng C.-J."/>
            <person name="Schuster L."/>
            <person name="Cowan T.M."/>
            <person name="Smanski M.J."/>
            <person name="Chevrette M.G."/>
            <person name="De Carvalho L.P.S."/>
            <person name="Shen B."/>
        </authorList>
    </citation>
    <scope>NUCLEOTIDE SEQUENCE [LARGE SCALE GENOMIC DNA]</scope>
    <source>
        <strain evidence="15 16">NPDC000155</strain>
    </source>
</reference>
<comment type="caution">
    <text evidence="15">The sequence shown here is derived from an EMBL/GenBank/DDBJ whole genome shotgun (WGS) entry which is preliminary data.</text>
</comment>
<evidence type="ECO:0000313" key="16">
    <source>
        <dbReference type="Proteomes" id="UP001486207"/>
    </source>
</evidence>
<keyword evidence="6 10" id="KW-0378">Hydrolase</keyword>
<dbReference type="RefSeq" id="WP_190073096.1">
    <property type="nucleotide sequence ID" value="NZ_BNBM01000012.1"/>
</dbReference>
<dbReference type="InterPro" id="IPR015500">
    <property type="entry name" value="Peptidase_S8_subtilisin-rel"/>
</dbReference>
<dbReference type="InterPro" id="IPR051048">
    <property type="entry name" value="Peptidase_S8/S53_subtilisin"/>
</dbReference>
<sequence length="446" mass="45583">MGAKRVWSTTGVVALTGALLLTSAPTASADYVRDQQWVLDAYKMDATWALTQGEGVTVAVVDSGVDGSHPDLTGQVLQGKDFTGGGDAQEDVAGHGTGMASLIAGHGHGAGNNAGMVGLAPKAKILPLRVLQKEDDDFEDDTWAEAVRYAVDNGAKVINLSLSGGTGSRTATSGREAIAYAQAHDVVVVAAAGNDGGFTVNEPAALRGVVSVGAVDDKGNLWDKSNVGDGLTLVAPGVEIVSANTNRSDGYSLDSGTSDATAYVSAAAALVRAKYPDLTAGQVINRLIKSASFLHHKGLKAPDREYGYGVIRPNKALTMDIPKGSKEGPLGQLPSSTESKAGSATDGNEDGSTQAKEQDSSSRLPIALIIGGIAAVLVIGGIIFAVMRSRGNRSNGGPGSGGGTPPHGTGYQQYPNTAPNQGYPAPPGQSPQHQNPYAQQPPHQGQ</sequence>
<evidence type="ECO:0000256" key="11">
    <source>
        <dbReference type="SAM" id="MobiDB-lite"/>
    </source>
</evidence>
<dbReference type="Proteomes" id="UP001486207">
    <property type="component" value="Unassembled WGS sequence"/>
</dbReference>
<evidence type="ECO:0000256" key="5">
    <source>
        <dbReference type="ARBA" id="ARBA00022692"/>
    </source>
</evidence>
<feature type="compositionally biased region" description="Polar residues" evidence="11">
    <location>
        <begin position="430"/>
        <end position="446"/>
    </location>
</feature>
<evidence type="ECO:0000256" key="2">
    <source>
        <dbReference type="ARBA" id="ARBA00011073"/>
    </source>
</evidence>
<protein>
    <submittedName>
        <fullName evidence="15">Type VII secretion-associated serine protease mycosin</fullName>
    </submittedName>
</protein>
<evidence type="ECO:0000256" key="1">
    <source>
        <dbReference type="ARBA" id="ARBA00004162"/>
    </source>
</evidence>
<dbReference type="InterPro" id="IPR023834">
    <property type="entry name" value="T7SS_pept_S8A_mycosin"/>
</dbReference>
<feature type="compositionally biased region" description="Polar residues" evidence="11">
    <location>
        <begin position="333"/>
        <end position="355"/>
    </location>
</feature>
<dbReference type="Gene3D" id="3.40.50.200">
    <property type="entry name" value="Peptidase S8/S53 domain"/>
    <property type="match status" value="1"/>
</dbReference>
<feature type="region of interest" description="Disordered" evidence="11">
    <location>
        <begin position="394"/>
        <end position="446"/>
    </location>
</feature>
<feature type="signal peptide" evidence="13">
    <location>
        <begin position="1"/>
        <end position="29"/>
    </location>
</feature>
<evidence type="ECO:0000256" key="6">
    <source>
        <dbReference type="ARBA" id="ARBA00022801"/>
    </source>
</evidence>
<dbReference type="SUPFAM" id="SSF52743">
    <property type="entry name" value="Subtilisin-like"/>
    <property type="match status" value="1"/>
</dbReference>
<dbReference type="Pfam" id="PF00082">
    <property type="entry name" value="Peptidase_S8"/>
    <property type="match status" value="1"/>
</dbReference>
<dbReference type="NCBIfam" id="TIGR03921">
    <property type="entry name" value="T7SS_mycosin"/>
    <property type="match status" value="1"/>
</dbReference>
<evidence type="ECO:0000256" key="8">
    <source>
        <dbReference type="ARBA" id="ARBA00022989"/>
    </source>
</evidence>
<keyword evidence="16" id="KW-1185">Reference proteome</keyword>
<dbReference type="EMBL" id="JBEPFB010000012">
    <property type="protein sequence ID" value="MER7375848.1"/>
    <property type="molecule type" value="Genomic_DNA"/>
</dbReference>
<dbReference type="PROSITE" id="PS51892">
    <property type="entry name" value="SUBTILASE"/>
    <property type="match status" value="1"/>
</dbReference>
<evidence type="ECO:0000256" key="12">
    <source>
        <dbReference type="SAM" id="Phobius"/>
    </source>
</evidence>
<evidence type="ECO:0000313" key="15">
    <source>
        <dbReference type="EMBL" id="MER7375848.1"/>
    </source>
</evidence>
<keyword evidence="3" id="KW-1003">Cell membrane</keyword>
<keyword evidence="13" id="KW-0732">Signal</keyword>
<keyword evidence="5 12" id="KW-0812">Transmembrane</keyword>
<gene>
    <name evidence="15" type="primary">mycP</name>
    <name evidence="15" type="ORF">ABT384_24755</name>
</gene>
<comment type="similarity">
    <text evidence="2 10">Belongs to the peptidase S8 family.</text>
</comment>
<evidence type="ECO:0000256" key="10">
    <source>
        <dbReference type="PROSITE-ProRule" id="PRU01240"/>
    </source>
</evidence>
<accession>A0ABV1XW72</accession>
<dbReference type="InterPro" id="IPR023827">
    <property type="entry name" value="Peptidase_S8_Asp-AS"/>
</dbReference>
<comment type="subcellular location">
    <subcellularLocation>
        <location evidence="1">Cell membrane</location>
        <topology evidence="1">Single-pass membrane protein</topology>
    </subcellularLocation>
</comment>
<feature type="region of interest" description="Disordered" evidence="11">
    <location>
        <begin position="319"/>
        <end position="361"/>
    </location>
</feature>
<keyword evidence="4 10" id="KW-0645">Protease</keyword>
<dbReference type="GO" id="GO:0008233">
    <property type="term" value="F:peptidase activity"/>
    <property type="evidence" value="ECO:0007669"/>
    <property type="project" value="UniProtKB-KW"/>
</dbReference>
<name>A0ABV1XW72_9ACTN</name>
<dbReference type="InterPro" id="IPR036852">
    <property type="entry name" value="Peptidase_S8/S53_dom_sf"/>
</dbReference>
<evidence type="ECO:0000256" key="9">
    <source>
        <dbReference type="ARBA" id="ARBA00023136"/>
    </source>
</evidence>
<feature type="active site" description="Charge relay system" evidence="10">
    <location>
        <position position="95"/>
    </location>
</feature>
<evidence type="ECO:0000256" key="4">
    <source>
        <dbReference type="ARBA" id="ARBA00022670"/>
    </source>
</evidence>
<feature type="chain" id="PRO_5047536748" evidence="13">
    <location>
        <begin position="30"/>
        <end position="446"/>
    </location>
</feature>
<dbReference type="InterPro" id="IPR000209">
    <property type="entry name" value="Peptidase_S8/S53_dom"/>
</dbReference>
<keyword evidence="8 12" id="KW-1133">Transmembrane helix</keyword>
<evidence type="ECO:0000256" key="3">
    <source>
        <dbReference type="ARBA" id="ARBA00022475"/>
    </source>
</evidence>
<dbReference type="GO" id="GO:0006508">
    <property type="term" value="P:proteolysis"/>
    <property type="evidence" value="ECO:0007669"/>
    <property type="project" value="UniProtKB-KW"/>
</dbReference>
<dbReference type="PROSITE" id="PS00136">
    <property type="entry name" value="SUBTILASE_ASP"/>
    <property type="match status" value="1"/>
</dbReference>
<keyword evidence="7 10" id="KW-0720">Serine protease</keyword>
<proteinExistence type="inferred from homology"/>
<evidence type="ECO:0000256" key="7">
    <source>
        <dbReference type="ARBA" id="ARBA00022825"/>
    </source>
</evidence>
<feature type="domain" description="Peptidase S8/S53" evidence="14">
    <location>
        <begin position="53"/>
        <end position="309"/>
    </location>
</feature>
<dbReference type="PRINTS" id="PR00723">
    <property type="entry name" value="SUBTILISIN"/>
</dbReference>
<organism evidence="15 16">
    <name type="scientific">Streptomyces lanatus</name>
    <dbReference type="NCBI Taxonomy" id="66900"/>
    <lineage>
        <taxon>Bacteria</taxon>
        <taxon>Bacillati</taxon>
        <taxon>Actinomycetota</taxon>
        <taxon>Actinomycetes</taxon>
        <taxon>Kitasatosporales</taxon>
        <taxon>Streptomycetaceae</taxon>
        <taxon>Streptomyces</taxon>
    </lineage>
</organism>
<dbReference type="PANTHER" id="PTHR43399">
    <property type="entry name" value="SUBTILISIN-RELATED"/>
    <property type="match status" value="1"/>
</dbReference>
<dbReference type="PANTHER" id="PTHR43399:SF4">
    <property type="entry name" value="CELL WALL-ASSOCIATED PROTEASE"/>
    <property type="match status" value="1"/>
</dbReference>